<dbReference type="Proteomes" id="UP000018372">
    <property type="component" value="Unassembled WGS sequence"/>
</dbReference>
<dbReference type="AlphaFoldDB" id="R5V9R4"/>
<dbReference type="RefSeq" id="WP_022054139.1">
    <property type="nucleotide sequence ID" value="NZ_HF998166.1"/>
</dbReference>
<dbReference type="Pfam" id="PF08973">
    <property type="entry name" value="TM1506"/>
    <property type="match status" value="1"/>
</dbReference>
<comment type="caution">
    <text evidence="1">The sequence shown here is derived from an EMBL/GenBank/DDBJ whole genome shotgun (WGS) entry which is preliminary data.</text>
</comment>
<name>R5V9R4_9BACT</name>
<evidence type="ECO:0000313" key="1">
    <source>
        <dbReference type="EMBL" id="CCZ87105.1"/>
    </source>
</evidence>
<dbReference type="InterPro" id="IPR015067">
    <property type="entry name" value="DUF1893_TM1506-like"/>
</dbReference>
<accession>R5V9R4</accession>
<dbReference type="GO" id="GO:0003824">
    <property type="term" value="F:catalytic activity"/>
    <property type="evidence" value="ECO:0007669"/>
    <property type="project" value="InterPro"/>
</dbReference>
<gene>
    <name evidence="1" type="ORF">BN536_01936</name>
</gene>
<dbReference type="SUPFAM" id="SSF53927">
    <property type="entry name" value="Cytidine deaminase-like"/>
    <property type="match status" value="1"/>
</dbReference>
<proteinExistence type="predicted"/>
<dbReference type="Gene3D" id="3.40.140.30">
    <property type="entry name" value="Hypothetical protein TM1506"/>
    <property type="match status" value="1"/>
</dbReference>
<sequence length="148" mass="16539">MDELIRLLNEGNYSCVVRQGEETRTFSRRGVADLYDLYATDRAFLKGAWLADKVIGKGAAALMVLGGVSRVWTRVVSTPALDLLRKGGVEVAYAKEVPCIINRTRTGRCPLETLCDVSDNPVELYPVIEDFVRRMREAGEKEKTISEK</sequence>
<dbReference type="InterPro" id="IPR016193">
    <property type="entry name" value="Cytidine_deaminase-like"/>
</dbReference>
<organism evidence="1 2">
    <name type="scientific">Phocaeicola plebeius CAG:211</name>
    <dbReference type="NCBI Taxonomy" id="1263052"/>
    <lineage>
        <taxon>Bacteria</taxon>
        <taxon>Pseudomonadati</taxon>
        <taxon>Bacteroidota</taxon>
        <taxon>Bacteroidia</taxon>
        <taxon>Bacteroidales</taxon>
        <taxon>Bacteroidaceae</taxon>
        <taxon>Phocaeicola</taxon>
    </lineage>
</organism>
<dbReference type="EMBL" id="CBAT010000115">
    <property type="protein sequence ID" value="CCZ87105.1"/>
    <property type="molecule type" value="Genomic_DNA"/>
</dbReference>
<evidence type="ECO:0000313" key="2">
    <source>
        <dbReference type="Proteomes" id="UP000018372"/>
    </source>
</evidence>
<dbReference type="InterPro" id="IPR037081">
    <property type="entry name" value="Hyp_TM1506"/>
</dbReference>
<protein>
    <recommendedName>
        <fullName evidence="3">DUF1893 domain-containing protein</fullName>
    </recommendedName>
</protein>
<evidence type="ECO:0008006" key="3">
    <source>
        <dbReference type="Google" id="ProtNLM"/>
    </source>
</evidence>
<reference evidence="1" key="1">
    <citation type="submission" date="2012-11" db="EMBL/GenBank/DDBJ databases">
        <title>Dependencies among metagenomic species, viruses, plasmids and units of genetic variation.</title>
        <authorList>
            <person name="Nielsen H.B."/>
            <person name="Almeida M."/>
            <person name="Juncker A.S."/>
            <person name="Rasmussen S."/>
            <person name="Li J."/>
            <person name="Sunagawa S."/>
            <person name="Plichta D."/>
            <person name="Gautier L."/>
            <person name="Le Chatelier E."/>
            <person name="Peletier E."/>
            <person name="Bonde I."/>
            <person name="Nielsen T."/>
            <person name="Manichanh C."/>
            <person name="Arumugam M."/>
            <person name="Batto J."/>
            <person name="Santos M.B.Q.D."/>
            <person name="Blom N."/>
            <person name="Borruel N."/>
            <person name="Burgdorf K.S."/>
            <person name="Boumezbeur F."/>
            <person name="Casellas F."/>
            <person name="Dore J."/>
            <person name="Guarner F."/>
            <person name="Hansen T."/>
            <person name="Hildebrand F."/>
            <person name="Kaas R.S."/>
            <person name="Kennedy S."/>
            <person name="Kristiansen K."/>
            <person name="Kultima J.R."/>
            <person name="Leonard P."/>
            <person name="Levenez F."/>
            <person name="Lund O."/>
            <person name="Moumen B."/>
            <person name="Le Paslier D."/>
            <person name="Pons N."/>
            <person name="Pedersen O."/>
            <person name="Prifti E."/>
            <person name="Qin J."/>
            <person name="Raes J."/>
            <person name="Tap J."/>
            <person name="Tims S."/>
            <person name="Ussery D.W."/>
            <person name="Yamada T."/>
            <person name="MetaHit consortium"/>
            <person name="Renault P."/>
            <person name="Sicheritz-Ponten T."/>
            <person name="Bork P."/>
            <person name="Wang J."/>
            <person name="Brunak S."/>
            <person name="Ehrlich S.D."/>
        </authorList>
    </citation>
    <scope>NUCLEOTIDE SEQUENCE [LARGE SCALE GENOMIC DNA]</scope>
</reference>